<reference evidence="2" key="1">
    <citation type="submission" date="2024-03" db="EMBL/GenBank/DDBJ databases">
        <title>WGS assembly of Saponaria officinalis var. Norfolk2.</title>
        <authorList>
            <person name="Jenkins J."/>
            <person name="Shu S."/>
            <person name="Grimwood J."/>
            <person name="Barry K."/>
            <person name="Goodstein D."/>
            <person name="Schmutz J."/>
            <person name="Leebens-Mack J."/>
            <person name="Osbourn A."/>
        </authorList>
    </citation>
    <scope>NUCLEOTIDE SEQUENCE [LARGE SCALE GENOMIC DNA]</scope>
    <source>
        <strain evidence="2">JIC</strain>
    </source>
</reference>
<name>A0AAW1JLX0_SAPOF</name>
<keyword evidence="3" id="KW-1185">Reference proteome</keyword>
<dbReference type="EMBL" id="JBDFQZ010000007">
    <property type="protein sequence ID" value="KAK9705329.1"/>
    <property type="molecule type" value="Genomic_DNA"/>
</dbReference>
<organism evidence="2 3">
    <name type="scientific">Saponaria officinalis</name>
    <name type="common">Common soapwort</name>
    <name type="synonym">Lychnis saponaria</name>
    <dbReference type="NCBI Taxonomy" id="3572"/>
    <lineage>
        <taxon>Eukaryota</taxon>
        <taxon>Viridiplantae</taxon>
        <taxon>Streptophyta</taxon>
        <taxon>Embryophyta</taxon>
        <taxon>Tracheophyta</taxon>
        <taxon>Spermatophyta</taxon>
        <taxon>Magnoliopsida</taxon>
        <taxon>eudicotyledons</taxon>
        <taxon>Gunneridae</taxon>
        <taxon>Pentapetalae</taxon>
        <taxon>Caryophyllales</taxon>
        <taxon>Caryophyllaceae</taxon>
        <taxon>Caryophylleae</taxon>
        <taxon>Saponaria</taxon>
    </lineage>
</organism>
<accession>A0AAW1JLX0</accession>
<comment type="caution">
    <text evidence="2">The sequence shown here is derived from an EMBL/GenBank/DDBJ whole genome shotgun (WGS) entry which is preliminary data.</text>
</comment>
<keyword evidence="1" id="KW-0812">Transmembrane</keyword>
<proteinExistence type="predicted"/>
<sequence>MVSTLSKDNSSNSSYPRALSSIMVSFALLAIFISLASWILLSHPVGSIVRSYFNEVDVRLRLGSQISKGTTEVDESRGLSVPSGNDTVVQKLDIMNPEPYQKSRDY</sequence>
<evidence type="ECO:0000313" key="2">
    <source>
        <dbReference type="EMBL" id="KAK9705329.1"/>
    </source>
</evidence>
<feature type="transmembrane region" description="Helical" evidence="1">
    <location>
        <begin position="20"/>
        <end position="41"/>
    </location>
</feature>
<evidence type="ECO:0000313" key="3">
    <source>
        <dbReference type="Proteomes" id="UP001443914"/>
    </source>
</evidence>
<dbReference type="AlphaFoldDB" id="A0AAW1JLX0"/>
<keyword evidence="1" id="KW-0472">Membrane</keyword>
<evidence type="ECO:0000256" key="1">
    <source>
        <dbReference type="SAM" id="Phobius"/>
    </source>
</evidence>
<dbReference type="Proteomes" id="UP001443914">
    <property type="component" value="Unassembled WGS sequence"/>
</dbReference>
<protein>
    <submittedName>
        <fullName evidence="2">Uncharacterized protein</fullName>
    </submittedName>
</protein>
<gene>
    <name evidence="2" type="ORF">RND81_07G048800</name>
</gene>
<keyword evidence="1" id="KW-1133">Transmembrane helix</keyword>